<evidence type="ECO:0000256" key="1">
    <source>
        <dbReference type="ARBA" id="ARBA00022553"/>
    </source>
</evidence>
<dbReference type="AlphaFoldDB" id="A0AA41L439"/>
<reference evidence="6" key="1">
    <citation type="submission" date="2021-07" db="EMBL/GenBank/DDBJ databases">
        <title>Characterization of violacein-producing bacteria and related species.</title>
        <authorList>
            <person name="Wilson H.S."/>
            <person name="De Leon M.E."/>
        </authorList>
    </citation>
    <scope>NUCLEOTIDE SEQUENCE</scope>
    <source>
        <strain evidence="6">HSC-15S17</strain>
    </source>
</reference>
<dbReference type="EMBL" id="JALJZU010000009">
    <property type="protein sequence ID" value="MCP2010669.1"/>
    <property type="molecule type" value="Genomic_DNA"/>
</dbReference>
<dbReference type="EMBL" id="JAHTGR010000008">
    <property type="protein sequence ID" value="MBV6322464.1"/>
    <property type="molecule type" value="Genomic_DNA"/>
</dbReference>
<dbReference type="PANTHER" id="PTHR43214">
    <property type="entry name" value="TWO-COMPONENT RESPONSE REGULATOR"/>
    <property type="match status" value="1"/>
</dbReference>
<keyword evidence="2 7" id="KW-0238">DNA-binding</keyword>
<dbReference type="PROSITE" id="PS50043">
    <property type="entry name" value="HTH_LUXR_2"/>
    <property type="match status" value="1"/>
</dbReference>
<proteinExistence type="predicted"/>
<evidence type="ECO:0000313" key="6">
    <source>
        <dbReference type="EMBL" id="MBV6322464.1"/>
    </source>
</evidence>
<sequence length="230" mass="25331">MLTRQYLLSSRPMHTMRIAVLDDHPVIALGTAAYLRSQSDFKVELEETSGDAFAEALARRPCDTAVLDFYLPEAAADGFYFLKRMRRLFPELVIVTFSAGKASEIEYAAYRAGASAFLPKSAPLALLGDAIRLASATPSRFFALREGRIVEVQPRSAADQLSASEVEVLRHIATGLSVTQVAERLNRSKKTVSTHKRSAMSKLGMVDDLSLALFLKEKFDQGHHLSAEVL</sequence>
<dbReference type="GO" id="GO:0000160">
    <property type="term" value="P:phosphorelay signal transduction system"/>
    <property type="evidence" value="ECO:0007669"/>
    <property type="project" value="InterPro"/>
</dbReference>
<evidence type="ECO:0000313" key="9">
    <source>
        <dbReference type="Proteomes" id="UP001162889"/>
    </source>
</evidence>
<dbReference type="CDD" id="cd17535">
    <property type="entry name" value="REC_NarL-like"/>
    <property type="match status" value="1"/>
</dbReference>
<evidence type="ECO:0000313" key="8">
    <source>
        <dbReference type="Proteomes" id="UP001155901"/>
    </source>
</evidence>
<dbReference type="InterPro" id="IPR058245">
    <property type="entry name" value="NreC/VraR/RcsB-like_REC"/>
</dbReference>
<name>A0AA41L439_9BURK</name>
<protein>
    <submittedName>
        <fullName evidence="7">DNA-binding NarL/FixJ family response regulator</fullName>
    </submittedName>
    <submittedName>
        <fullName evidence="6">Response regulator transcription factor</fullName>
    </submittedName>
</protein>
<dbReference type="PROSITE" id="PS00622">
    <property type="entry name" value="HTH_LUXR_1"/>
    <property type="match status" value="1"/>
</dbReference>
<dbReference type="Proteomes" id="UP001162889">
    <property type="component" value="Unassembled WGS sequence"/>
</dbReference>
<gene>
    <name evidence="6" type="ORF">KVP70_16095</name>
    <name evidence="7" type="ORF">L1274_004411</name>
</gene>
<evidence type="ECO:0000256" key="3">
    <source>
        <dbReference type="PROSITE-ProRule" id="PRU00169"/>
    </source>
</evidence>
<comment type="caution">
    <text evidence="6">The sequence shown here is derived from an EMBL/GenBank/DDBJ whole genome shotgun (WGS) entry which is preliminary data.</text>
</comment>
<reference evidence="7" key="2">
    <citation type="submission" date="2022-03" db="EMBL/GenBank/DDBJ databases">
        <title>Genome Encyclopedia of Bacteria and Archaea VI: Functional Genomics of Type Strains.</title>
        <authorList>
            <person name="Whitman W."/>
        </authorList>
    </citation>
    <scope>NUCLEOTIDE SEQUENCE</scope>
    <source>
        <strain evidence="7">HSC-15S17</strain>
    </source>
</reference>
<feature type="domain" description="HTH luxR-type" evidence="4">
    <location>
        <begin position="154"/>
        <end position="219"/>
    </location>
</feature>
<dbReference type="CDD" id="cd06170">
    <property type="entry name" value="LuxR_C_like"/>
    <property type="match status" value="1"/>
</dbReference>
<evidence type="ECO:0000259" key="5">
    <source>
        <dbReference type="PROSITE" id="PS50110"/>
    </source>
</evidence>
<evidence type="ECO:0000313" key="7">
    <source>
        <dbReference type="EMBL" id="MCP2010669.1"/>
    </source>
</evidence>
<dbReference type="InterPro" id="IPR000792">
    <property type="entry name" value="Tscrpt_reg_LuxR_C"/>
</dbReference>
<organism evidence="6 8">
    <name type="scientific">Duganella violaceipulchra</name>
    <dbReference type="NCBI Taxonomy" id="2849652"/>
    <lineage>
        <taxon>Bacteria</taxon>
        <taxon>Pseudomonadati</taxon>
        <taxon>Pseudomonadota</taxon>
        <taxon>Betaproteobacteria</taxon>
        <taxon>Burkholderiales</taxon>
        <taxon>Oxalobacteraceae</taxon>
        <taxon>Telluria group</taxon>
        <taxon>Duganella</taxon>
    </lineage>
</organism>
<keyword evidence="9" id="KW-1185">Reference proteome</keyword>
<dbReference type="Proteomes" id="UP001155901">
    <property type="component" value="Unassembled WGS sequence"/>
</dbReference>
<dbReference type="PROSITE" id="PS50110">
    <property type="entry name" value="RESPONSE_REGULATORY"/>
    <property type="match status" value="1"/>
</dbReference>
<evidence type="ECO:0000259" key="4">
    <source>
        <dbReference type="PROSITE" id="PS50043"/>
    </source>
</evidence>
<feature type="modified residue" description="4-aspartylphosphate" evidence="3">
    <location>
        <position position="68"/>
    </location>
</feature>
<evidence type="ECO:0000256" key="2">
    <source>
        <dbReference type="ARBA" id="ARBA00023125"/>
    </source>
</evidence>
<accession>A0AA41L439</accession>
<keyword evidence="1 3" id="KW-0597">Phosphoprotein</keyword>
<dbReference type="InterPro" id="IPR039420">
    <property type="entry name" value="WalR-like"/>
</dbReference>
<dbReference type="GO" id="GO:0006355">
    <property type="term" value="P:regulation of DNA-templated transcription"/>
    <property type="evidence" value="ECO:0007669"/>
    <property type="project" value="InterPro"/>
</dbReference>
<dbReference type="SMART" id="SM00448">
    <property type="entry name" value="REC"/>
    <property type="match status" value="1"/>
</dbReference>
<dbReference type="InterPro" id="IPR001789">
    <property type="entry name" value="Sig_transdc_resp-reg_receiver"/>
</dbReference>
<dbReference type="Pfam" id="PF00196">
    <property type="entry name" value="GerE"/>
    <property type="match status" value="1"/>
</dbReference>
<dbReference type="PANTHER" id="PTHR43214:SF17">
    <property type="entry name" value="TRANSCRIPTIONAL REGULATORY PROTEIN RCSB"/>
    <property type="match status" value="1"/>
</dbReference>
<dbReference type="Pfam" id="PF00072">
    <property type="entry name" value="Response_reg"/>
    <property type="match status" value="1"/>
</dbReference>
<dbReference type="GO" id="GO:0003677">
    <property type="term" value="F:DNA binding"/>
    <property type="evidence" value="ECO:0007669"/>
    <property type="project" value="UniProtKB-KW"/>
</dbReference>
<dbReference type="SMART" id="SM00421">
    <property type="entry name" value="HTH_LUXR"/>
    <property type="match status" value="1"/>
</dbReference>
<feature type="domain" description="Response regulatory" evidence="5">
    <location>
        <begin position="17"/>
        <end position="135"/>
    </location>
</feature>